<reference evidence="1 2" key="1">
    <citation type="submission" date="2014-08" db="EMBL/GenBank/DDBJ databases">
        <title>Porphyromonas canoris strain:OH2762 Genome sequencing.</title>
        <authorList>
            <person name="Wallis C."/>
            <person name="Deusch O."/>
            <person name="O'Flynn C."/>
            <person name="Davis I."/>
            <person name="Jospin G."/>
            <person name="Darling A.E."/>
            <person name="Coil D.A."/>
            <person name="Alexiev A."/>
            <person name="Horsfall A."/>
            <person name="Kirkwood N."/>
            <person name="Harris S."/>
            <person name="Eisen J.A."/>
        </authorList>
    </citation>
    <scope>NUCLEOTIDE SEQUENCE [LARGE SCALE GENOMIC DNA]</scope>
    <source>
        <strain evidence="2">COT-108 OH2762</strain>
    </source>
</reference>
<dbReference type="Proteomes" id="UP000030101">
    <property type="component" value="Unassembled WGS sequence"/>
</dbReference>
<evidence type="ECO:0000313" key="2">
    <source>
        <dbReference type="Proteomes" id="UP000030101"/>
    </source>
</evidence>
<sequence length="61" mass="6845">MQKDVEVCNPMLSLESSLSLSDSFLRCFCPDFRSFPFSFSEHCIAAESNKLANLVFSFSAL</sequence>
<protein>
    <submittedName>
        <fullName evidence="1">Uncharacterized protein</fullName>
    </submittedName>
</protein>
<dbReference type="EMBL" id="JQZV01000013">
    <property type="protein sequence ID" value="KGN92077.1"/>
    <property type="molecule type" value="Genomic_DNA"/>
</dbReference>
<accession>A0ABR4XL30</accession>
<comment type="caution">
    <text evidence="1">The sequence shown here is derived from an EMBL/GenBank/DDBJ whole genome shotgun (WGS) entry which is preliminary data.</text>
</comment>
<proteinExistence type="predicted"/>
<organism evidence="1 2">
    <name type="scientific">Porphyromonas canoris</name>
    <dbReference type="NCBI Taxonomy" id="36875"/>
    <lineage>
        <taxon>Bacteria</taxon>
        <taxon>Pseudomonadati</taxon>
        <taxon>Bacteroidota</taxon>
        <taxon>Bacteroidia</taxon>
        <taxon>Bacteroidales</taxon>
        <taxon>Porphyromonadaceae</taxon>
        <taxon>Porphyromonas</taxon>
    </lineage>
</organism>
<keyword evidence="2" id="KW-1185">Reference proteome</keyword>
<gene>
    <name evidence="1" type="ORF">HQ43_08530</name>
</gene>
<evidence type="ECO:0000313" key="1">
    <source>
        <dbReference type="EMBL" id="KGN92077.1"/>
    </source>
</evidence>
<name>A0ABR4XL30_9PORP</name>